<comment type="caution">
    <text evidence="1">The sequence shown here is derived from an EMBL/GenBank/DDBJ whole genome shotgun (WGS) entry which is preliminary data.</text>
</comment>
<name>A0A9P5U5Z4_9AGAR</name>
<dbReference type="EMBL" id="JADNRY010000089">
    <property type="protein sequence ID" value="KAF9066288.1"/>
    <property type="molecule type" value="Genomic_DNA"/>
</dbReference>
<proteinExistence type="predicted"/>
<organism evidence="1 2">
    <name type="scientific">Rhodocollybia butyracea</name>
    <dbReference type="NCBI Taxonomy" id="206335"/>
    <lineage>
        <taxon>Eukaryota</taxon>
        <taxon>Fungi</taxon>
        <taxon>Dikarya</taxon>
        <taxon>Basidiomycota</taxon>
        <taxon>Agaricomycotina</taxon>
        <taxon>Agaricomycetes</taxon>
        <taxon>Agaricomycetidae</taxon>
        <taxon>Agaricales</taxon>
        <taxon>Marasmiineae</taxon>
        <taxon>Omphalotaceae</taxon>
        <taxon>Rhodocollybia</taxon>
    </lineage>
</organism>
<evidence type="ECO:0000313" key="2">
    <source>
        <dbReference type="Proteomes" id="UP000772434"/>
    </source>
</evidence>
<gene>
    <name evidence="1" type="ORF">BDP27DRAFT_1023696</name>
</gene>
<protein>
    <submittedName>
        <fullName evidence="1">Uncharacterized protein</fullName>
    </submittedName>
</protein>
<accession>A0A9P5U5Z4</accession>
<sequence>MHFTVCTAASSRMTTMYRLSIWTLEVDCPSLTASKTRFRQLQMGFMAKATSNDNRALLCGLSYLHSCSEGEILYPLRDINKVSGAVYTSPGCSDSRKSLCHCNRWIIFLCGRKVLLDGQDIHSGLSAKTCGASLRAVCVIRCTRCNTGR</sequence>
<reference evidence="1" key="1">
    <citation type="submission" date="2020-11" db="EMBL/GenBank/DDBJ databases">
        <authorList>
            <consortium name="DOE Joint Genome Institute"/>
            <person name="Ahrendt S."/>
            <person name="Riley R."/>
            <person name="Andreopoulos W."/>
            <person name="Labutti K."/>
            <person name="Pangilinan J."/>
            <person name="Ruiz-Duenas F.J."/>
            <person name="Barrasa J.M."/>
            <person name="Sanchez-Garcia M."/>
            <person name="Camarero S."/>
            <person name="Miyauchi S."/>
            <person name="Serrano A."/>
            <person name="Linde D."/>
            <person name="Babiker R."/>
            <person name="Drula E."/>
            <person name="Ayuso-Fernandez I."/>
            <person name="Pacheco R."/>
            <person name="Padilla G."/>
            <person name="Ferreira P."/>
            <person name="Barriuso J."/>
            <person name="Kellner H."/>
            <person name="Castanera R."/>
            <person name="Alfaro M."/>
            <person name="Ramirez L."/>
            <person name="Pisabarro A.G."/>
            <person name="Kuo A."/>
            <person name="Tritt A."/>
            <person name="Lipzen A."/>
            <person name="He G."/>
            <person name="Yan M."/>
            <person name="Ng V."/>
            <person name="Cullen D."/>
            <person name="Martin F."/>
            <person name="Rosso M.-N."/>
            <person name="Henrissat B."/>
            <person name="Hibbett D."/>
            <person name="Martinez A.T."/>
            <person name="Grigoriev I.V."/>
        </authorList>
    </citation>
    <scope>NUCLEOTIDE SEQUENCE</scope>
    <source>
        <strain evidence="1">AH 40177</strain>
    </source>
</reference>
<keyword evidence="2" id="KW-1185">Reference proteome</keyword>
<dbReference type="AlphaFoldDB" id="A0A9P5U5Z4"/>
<dbReference type="Proteomes" id="UP000772434">
    <property type="component" value="Unassembled WGS sequence"/>
</dbReference>
<evidence type="ECO:0000313" key="1">
    <source>
        <dbReference type="EMBL" id="KAF9066288.1"/>
    </source>
</evidence>